<evidence type="ECO:0000256" key="1">
    <source>
        <dbReference type="ARBA" id="ARBA00000213"/>
    </source>
</evidence>
<dbReference type="InterPro" id="IPR000380">
    <property type="entry name" value="Topo_IA"/>
</dbReference>
<keyword evidence="6" id="KW-0863">Zinc-finger</keyword>
<dbReference type="SMART" id="SM00493">
    <property type="entry name" value="TOPRIM"/>
    <property type="match status" value="1"/>
</dbReference>
<sequence>MGKQLILAEKPSVARDIAKILGANENKKTYYEGKKVVVTWALGHLLTLKMPEDLNKNWQKWDLESLPMVPKYFGIKPLPRSRGQLNTIKKLAQRKDITEAVIATDAGREGELVARWIFEYVKLQKPLKRLWISSQTTKAVKEGFAHLKNGRDYDNLYQSALARSQADWLVGLNVTRALTVKYQDNLSAGRVQTPTLAMVRKQEEKIESFKPQKYYQISLLAQGQTAKMQMKNQFAFKTRQEAQDVVNQLKQGQGQVSKVEGKEKSQGAPLLYDLTELQQEANRRYGYSAKKTLSLVQSLYEIHKVVSYPRTDSKYLSNDIKATLKDRLRAVKNLAPEAESYLKEGAQIRQAKIFNNAKVTDHYALIPTEQTPNYAKLSGDEHKIYTLIVKRFLGIFAKAHRIKQEKTTVSFGEEKFIFSQSRVLEAGWKEEETPSAKVTPFKKGQTITPNFRIEEKLTTPPAALSEGALLAQMEKHGLGTPATRAEIIEKLIKSELMERSGNMLKVTPKGKQLLKLVNPSLVTPELTAKWEKQLEDIAHGKFSRQAFIKEITSETKLLVNEVKSSQANYQDFSLTQKKCPDCGAQLREKNTRDGKILICTNTECSYRRRAEAKVSNHRCPQCHKKMLIVTGKNGDYFKCKYDGTTEKMEKGGKKGKKKMTKREERRLMQKINQDNEPQESALAQALKAAMGK</sequence>
<dbReference type="InterPro" id="IPR005738">
    <property type="entry name" value="TopoIII"/>
</dbReference>
<dbReference type="Gene3D" id="1.10.290.10">
    <property type="entry name" value="Topoisomerase I, domain 4"/>
    <property type="match status" value="1"/>
</dbReference>
<reference evidence="19 20" key="1">
    <citation type="journal article" date="2015" name="Genome Announc.">
        <title>Expanding the biotechnology potential of lactobacilli through comparative genomics of 213 strains and associated genera.</title>
        <authorList>
            <person name="Sun Z."/>
            <person name="Harris H.M."/>
            <person name="McCann A."/>
            <person name="Guo C."/>
            <person name="Argimon S."/>
            <person name="Zhang W."/>
            <person name="Yang X."/>
            <person name="Jeffery I.B."/>
            <person name="Cooney J.C."/>
            <person name="Kagawa T.F."/>
            <person name="Liu W."/>
            <person name="Song Y."/>
            <person name="Salvetti E."/>
            <person name="Wrobel A."/>
            <person name="Rasinkangas P."/>
            <person name="Parkhill J."/>
            <person name="Rea M.C."/>
            <person name="O'Sullivan O."/>
            <person name="Ritari J."/>
            <person name="Douillard F.P."/>
            <person name="Paul Ross R."/>
            <person name="Yang R."/>
            <person name="Briner A.E."/>
            <person name="Felis G.E."/>
            <person name="de Vos W.M."/>
            <person name="Barrangou R."/>
            <person name="Klaenhammer T.R."/>
            <person name="Caufield P.W."/>
            <person name="Cui Y."/>
            <person name="Zhang H."/>
            <person name="O'Toole P.W."/>
        </authorList>
    </citation>
    <scope>NUCLEOTIDE SEQUENCE [LARGE SCALE GENOMIC DNA]</scope>
    <source>
        <strain evidence="19 20">DSM 15833</strain>
    </source>
</reference>
<comment type="catalytic activity">
    <reaction evidence="1">
        <text>ATP-independent breakage of single-stranded DNA, followed by passage and rejoining.</text>
        <dbReference type="EC" id="5.6.2.1"/>
    </reaction>
</comment>
<dbReference type="PATRIC" id="fig|1423740.3.peg.1649"/>
<dbReference type="Pfam" id="PF01396">
    <property type="entry name" value="Zn_ribbon_Top1"/>
    <property type="match status" value="2"/>
</dbReference>
<feature type="region of interest" description="Disordered" evidence="16">
    <location>
        <begin position="669"/>
        <end position="692"/>
    </location>
</feature>
<dbReference type="AlphaFoldDB" id="A0A0R1TE85"/>
<evidence type="ECO:0000256" key="11">
    <source>
        <dbReference type="ARBA" id="ARBA00023235"/>
    </source>
</evidence>
<feature type="domain" description="Toprim" evidence="17">
    <location>
        <begin position="3"/>
        <end position="136"/>
    </location>
</feature>
<keyword evidence="11 19" id="KW-0413">Isomerase</keyword>
<dbReference type="InterPro" id="IPR003601">
    <property type="entry name" value="Topo_IA_2"/>
</dbReference>
<dbReference type="PROSITE" id="PS50880">
    <property type="entry name" value="TOPRIM"/>
    <property type="match status" value="1"/>
</dbReference>
<comment type="similarity">
    <text evidence="2">Belongs to the type IA topoisomerase family.</text>
</comment>
<keyword evidence="10" id="KW-0238">DNA-binding</keyword>
<dbReference type="InterPro" id="IPR006171">
    <property type="entry name" value="TOPRIM_dom"/>
</dbReference>
<dbReference type="EMBL" id="AZFH01000181">
    <property type="protein sequence ID" value="KRL77122.1"/>
    <property type="molecule type" value="Genomic_DNA"/>
</dbReference>
<evidence type="ECO:0000259" key="18">
    <source>
        <dbReference type="PROSITE" id="PS52039"/>
    </source>
</evidence>
<gene>
    <name evidence="19" type="ORF">FC36_GL001524</name>
</gene>
<evidence type="ECO:0000256" key="14">
    <source>
        <dbReference type="ARBA" id="ARBA00032235"/>
    </source>
</evidence>
<dbReference type="GO" id="GO:0008270">
    <property type="term" value="F:zinc ion binding"/>
    <property type="evidence" value="ECO:0007669"/>
    <property type="project" value="UniProtKB-KW"/>
</dbReference>
<dbReference type="Pfam" id="PF01751">
    <property type="entry name" value="Toprim"/>
    <property type="match status" value="1"/>
</dbReference>
<keyword evidence="4" id="KW-0479">Metal-binding</keyword>
<dbReference type="OrthoDB" id="9803554at2"/>
<evidence type="ECO:0000256" key="8">
    <source>
        <dbReference type="ARBA" id="ARBA00022842"/>
    </source>
</evidence>
<dbReference type="NCBIfam" id="TIGR01056">
    <property type="entry name" value="topB"/>
    <property type="match status" value="1"/>
</dbReference>
<evidence type="ECO:0000256" key="15">
    <source>
        <dbReference type="ARBA" id="ARBA00032877"/>
    </source>
</evidence>
<dbReference type="InterPro" id="IPR034144">
    <property type="entry name" value="TOPRIM_TopoIII"/>
</dbReference>
<dbReference type="NCBIfam" id="NF005829">
    <property type="entry name" value="PRK07726.1"/>
    <property type="match status" value="1"/>
</dbReference>
<dbReference type="InterPro" id="IPR013498">
    <property type="entry name" value="Topo_IA_Znf"/>
</dbReference>
<dbReference type="InterPro" id="IPR013825">
    <property type="entry name" value="Topo_IA_cen_sub2"/>
</dbReference>
<dbReference type="Gene3D" id="1.10.460.10">
    <property type="entry name" value="Topoisomerase I, domain 2"/>
    <property type="match status" value="1"/>
</dbReference>
<dbReference type="PANTHER" id="PTHR11390">
    <property type="entry name" value="PROKARYOTIC DNA TOPOISOMERASE"/>
    <property type="match status" value="1"/>
</dbReference>
<dbReference type="Gene3D" id="3.40.50.140">
    <property type="match status" value="1"/>
</dbReference>
<name>A0A0R1TE85_9LACO</name>
<keyword evidence="9" id="KW-0799">Topoisomerase</keyword>
<evidence type="ECO:0000256" key="3">
    <source>
        <dbReference type="ARBA" id="ARBA00012891"/>
    </source>
</evidence>
<feature type="domain" description="Topo IA-type catalytic" evidence="18">
    <location>
        <begin position="153"/>
        <end position="559"/>
    </location>
</feature>
<dbReference type="SUPFAM" id="SSF56712">
    <property type="entry name" value="Prokaryotic type I DNA topoisomerase"/>
    <property type="match status" value="1"/>
</dbReference>
<evidence type="ECO:0000256" key="4">
    <source>
        <dbReference type="ARBA" id="ARBA00022723"/>
    </source>
</evidence>
<dbReference type="Proteomes" id="UP000051048">
    <property type="component" value="Unassembled WGS sequence"/>
</dbReference>
<dbReference type="GO" id="GO:0006310">
    <property type="term" value="P:DNA recombination"/>
    <property type="evidence" value="ECO:0007669"/>
    <property type="project" value="TreeGrafter"/>
</dbReference>
<dbReference type="Gene3D" id="2.70.20.10">
    <property type="entry name" value="Topoisomerase I, domain 3"/>
    <property type="match status" value="1"/>
</dbReference>
<evidence type="ECO:0000313" key="20">
    <source>
        <dbReference type="Proteomes" id="UP000051048"/>
    </source>
</evidence>
<evidence type="ECO:0000256" key="5">
    <source>
        <dbReference type="ARBA" id="ARBA00022737"/>
    </source>
</evidence>
<dbReference type="CDD" id="cd03362">
    <property type="entry name" value="TOPRIM_TopoIA_TopoIII"/>
    <property type="match status" value="1"/>
</dbReference>
<dbReference type="PROSITE" id="PS00396">
    <property type="entry name" value="TOPO_IA_1"/>
    <property type="match status" value="1"/>
</dbReference>
<dbReference type="InterPro" id="IPR013824">
    <property type="entry name" value="Topo_IA_cen_sub1"/>
</dbReference>
<keyword evidence="7" id="KW-0862">Zinc</keyword>
<dbReference type="GO" id="GO:0043597">
    <property type="term" value="C:cytoplasmic replication fork"/>
    <property type="evidence" value="ECO:0007669"/>
    <property type="project" value="TreeGrafter"/>
</dbReference>
<dbReference type="GO" id="GO:0006281">
    <property type="term" value="P:DNA repair"/>
    <property type="evidence" value="ECO:0007669"/>
    <property type="project" value="TreeGrafter"/>
</dbReference>
<dbReference type="CDD" id="cd00186">
    <property type="entry name" value="TOP1Ac"/>
    <property type="match status" value="1"/>
</dbReference>
<dbReference type="STRING" id="1423740.FC36_GL001524"/>
<dbReference type="RefSeq" id="WP_025020293.1">
    <property type="nucleotide sequence ID" value="NZ_AZFH01000181.1"/>
</dbReference>
<proteinExistence type="inferred from homology"/>
<dbReference type="InterPro" id="IPR003602">
    <property type="entry name" value="Topo_IA_DNA-bd_dom"/>
</dbReference>
<comment type="caution">
    <text evidence="19">The sequence shown here is derived from an EMBL/GenBank/DDBJ whole genome shotgun (WGS) entry which is preliminary data.</text>
</comment>
<dbReference type="EC" id="5.6.2.1" evidence="3"/>
<dbReference type="PANTHER" id="PTHR11390:SF21">
    <property type="entry name" value="DNA TOPOISOMERASE 3-ALPHA"/>
    <property type="match status" value="1"/>
</dbReference>
<dbReference type="GO" id="GO:0003917">
    <property type="term" value="F:DNA topoisomerase type I (single strand cut, ATP-independent) activity"/>
    <property type="evidence" value="ECO:0007669"/>
    <property type="project" value="UniProtKB-EC"/>
</dbReference>
<evidence type="ECO:0000256" key="16">
    <source>
        <dbReference type="SAM" id="MobiDB-lite"/>
    </source>
</evidence>
<dbReference type="PRINTS" id="PR00417">
    <property type="entry name" value="PRTPISMRASEI"/>
</dbReference>
<keyword evidence="8" id="KW-0460">Magnesium</keyword>
<dbReference type="SMART" id="SM00437">
    <property type="entry name" value="TOP1Ac"/>
    <property type="match status" value="1"/>
</dbReference>
<evidence type="ECO:0000256" key="6">
    <source>
        <dbReference type="ARBA" id="ARBA00022771"/>
    </source>
</evidence>
<dbReference type="InterPro" id="IPR013826">
    <property type="entry name" value="Topo_IA_cen_sub3"/>
</dbReference>
<dbReference type="InterPro" id="IPR023406">
    <property type="entry name" value="Topo_IA_AS"/>
</dbReference>
<dbReference type="InterPro" id="IPR013497">
    <property type="entry name" value="Topo_IA_cen"/>
</dbReference>
<evidence type="ECO:0000256" key="13">
    <source>
        <dbReference type="ARBA" id="ARBA00031985"/>
    </source>
</evidence>
<dbReference type="SMART" id="SM00436">
    <property type="entry name" value="TOP1Bc"/>
    <property type="match status" value="1"/>
</dbReference>
<evidence type="ECO:0000256" key="12">
    <source>
        <dbReference type="ARBA" id="ARBA00030003"/>
    </source>
</evidence>
<keyword evidence="5" id="KW-0677">Repeat</keyword>
<dbReference type="PROSITE" id="PS52039">
    <property type="entry name" value="TOPO_IA_2"/>
    <property type="match status" value="1"/>
</dbReference>
<evidence type="ECO:0000256" key="7">
    <source>
        <dbReference type="ARBA" id="ARBA00022833"/>
    </source>
</evidence>
<evidence type="ECO:0000256" key="2">
    <source>
        <dbReference type="ARBA" id="ARBA00009446"/>
    </source>
</evidence>
<dbReference type="GO" id="GO:0006265">
    <property type="term" value="P:DNA topological change"/>
    <property type="evidence" value="ECO:0007669"/>
    <property type="project" value="InterPro"/>
</dbReference>
<evidence type="ECO:0000256" key="9">
    <source>
        <dbReference type="ARBA" id="ARBA00023029"/>
    </source>
</evidence>
<organism evidence="19 20">
    <name type="scientific">Ligilactobacillus equi DSM 15833 = JCM 10991</name>
    <dbReference type="NCBI Taxonomy" id="1423740"/>
    <lineage>
        <taxon>Bacteria</taxon>
        <taxon>Bacillati</taxon>
        <taxon>Bacillota</taxon>
        <taxon>Bacilli</taxon>
        <taxon>Lactobacillales</taxon>
        <taxon>Lactobacillaceae</taxon>
        <taxon>Ligilactobacillus</taxon>
    </lineage>
</organism>
<dbReference type="GO" id="GO:0003677">
    <property type="term" value="F:DNA binding"/>
    <property type="evidence" value="ECO:0007669"/>
    <property type="project" value="UniProtKB-KW"/>
</dbReference>
<evidence type="ECO:0000259" key="17">
    <source>
        <dbReference type="PROSITE" id="PS50880"/>
    </source>
</evidence>
<evidence type="ECO:0000313" key="19">
    <source>
        <dbReference type="EMBL" id="KRL77122.1"/>
    </source>
</evidence>
<dbReference type="InterPro" id="IPR023405">
    <property type="entry name" value="Topo_IA_core_domain"/>
</dbReference>
<dbReference type="Pfam" id="PF01131">
    <property type="entry name" value="Topoisom_bac"/>
    <property type="match status" value="1"/>
</dbReference>
<evidence type="ECO:0000256" key="10">
    <source>
        <dbReference type="ARBA" id="ARBA00023125"/>
    </source>
</evidence>
<accession>A0A0R1TE85</accession>
<protein>
    <recommendedName>
        <fullName evidence="3">DNA topoisomerase</fullName>
        <ecNumber evidence="3">5.6.2.1</ecNumber>
    </recommendedName>
    <alternativeName>
        <fullName evidence="15">Omega-protein</fullName>
    </alternativeName>
    <alternativeName>
        <fullName evidence="14">Relaxing enzyme</fullName>
    </alternativeName>
    <alternativeName>
        <fullName evidence="12">Swivelase</fullName>
    </alternativeName>
    <alternativeName>
        <fullName evidence="13">Untwisting enzyme</fullName>
    </alternativeName>
</protein>